<evidence type="ECO:0000313" key="2">
    <source>
        <dbReference type="Proteomes" id="UP000007798"/>
    </source>
</evidence>
<evidence type="ECO:0000313" key="1">
    <source>
        <dbReference type="EMBL" id="KRF99858.1"/>
    </source>
</evidence>
<proteinExistence type="predicted"/>
<feature type="non-terminal residue" evidence="1">
    <location>
        <position position="37"/>
    </location>
</feature>
<gene>
    <name evidence="1" type="primary">Dwil\GK27645</name>
    <name evidence="1" type="ORF">Dwil_GK27645</name>
</gene>
<name>A0A0Q9X6Y1_DROWI</name>
<organism evidence="1 2">
    <name type="scientific">Drosophila willistoni</name>
    <name type="common">Fruit fly</name>
    <dbReference type="NCBI Taxonomy" id="7260"/>
    <lineage>
        <taxon>Eukaryota</taxon>
        <taxon>Metazoa</taxon>
        <taxon>Ecdysozoa</taxon>
        <taxon>Arthropoda</taxon>
        <taxon>Hexapoda</taxon>
        <taxon>Insecta</taxon>
        <taxon>Pterygota</taxon>
        <taxon>Neoptera</taxon>
        <taxon>Endopterygota</taxon>
        <taxon>Diptera</taxon>
        <taxon>Brachycera</taxon>
        <taxon>Muscomorpha</taxon>
        <taxon>Ephydroidea</taxon>
        <taxon>Drosophilidae</taxon>
        <taxon>Drosophila</taxon>
        <taxon>Sophophora</taxon>
    </lineage>
</organism>
<accession>A0A0Q9X6Y1</accession>
<sequence>MSNNRRRVRTIDLVALQGLQIPPAAATTDHEEQQQQQ</sequence>
<protein>
    <submittedName>
        <fullName evidence="1">Uncharacterized protein</fullName>
    </submittedName>
</protein>
<dbReference type="AlphaFoldDB" id="A0A0Q9X6Y1"/>
<dbReference type="InParanoid" id="A0A0Q9X6Y1"/>
<keyword evidence="2" id="KW-1185">Reference proteome</keyword>
<dbReference type="Proteomes" id="UP000007798">
    <property type="component" value="Unassembled WGS sequence"/>
</dbReference>
<dbReference type="EMBL" id="CH964272">
    <property type="protein sequence ID" value="KRF99858.1"/>
    <property type="molecule type" value="Genomic_DNA"/>
</dbReference>
<reference evidence="1 2" key="1">
    <citation type="journal article" date="2007" name="Nature">
        <title>Evolution of genes and genomes on the Drosophila phylogeny.</title>
        <authorList>
            <consortium name="Drosophila 12 Genomes Consortium"/>
            <person name="Clark A.G."/>
            <person name="Eisen M.B."/>
            <person name="Smith D.R."/>
            <person name="Bergman C.M."/>
            <person name="Oliver B."/>
            <person name="Markow T.A."/>
            <person name="Kaufman T.C."/>
            <person name="Kellis M."/>
            <person name="Gelbart W."/>
            <person name="Iyer V.N."/>
            <person name="Pollard D.A."/>
            <person name="Sackton T.B."/>
            <person name="Larracuente A.M."/>
            <person name="Singh N.D."/>
            <person name="Abad J.P."/>
            <person name="Abt D.N."/>
            <person name="Adryan B."/>
            <person name="Aguade M."/>
            <person name="Akashi H."/>
            <person name="Anderson W.W."/>
            <person name="Aquadro C.F."/>
            <person name="Ardell D.H."/>
            <person name="Arguello R."/>
            <person name="Artieri C.G."/>
            <person name="Barbash D.A."/>
            <person name="Barker D."/>
            <person name="Barsanti P."/>
            <person name="Batterham P."/>
            <person name="Batzoglou S."/>
            <person name="Begun D."/>
            <person name="Bhutkar A."/>
            <person name="Blanco E."/>
            <person name="Bosak S.A."/>
            <person name="Bradley R.K."/>
            <person name="Brand A.D."/>
            <person name="Brent M.R."/>
            <person name="Brooks A.N."/>
            <person name="Brown R.H."/>
            <person name="Butlin R.K."/>
            <person name="Caggese C."/>
            <person name="Calvi B.R."/>
            <person name="Bernardo de Carvalho A."/>
            <person name="Caspi A."/>
            <person name="Castrezana S."/>
            <person name="Celniker S.E."/>
            <person name="Chang J.L."/>
            <person name="Chapple C."/>
            <person name="Chatterji S."/>
            <person name="Chinwalla A."/>
            <person name="Civetta A."/>
            <person name="Clifton S.W."/>
            <person name="Comeron J.M."/>
            <person name="Costello J.C."/>
            <person name="Coyne J.A."/>
            <person name="Daub J."/>
            <person name="David R.G."/>
            <person name="Delcher A.L."/>
            <person name="Delehaunty K."/>
            <person name="Do C.B."/>
            <person name="Ebling H."/>
            <person name="Edwards K."/>
            <person name="Eickbush T."/>
            <person name="Evans J.D."/>
            <person name="Filipski A."/>
            <person name="Findeiss S."/>
            <person name="Freyhult E."/>
            <person name="Fulton L."/>
            <person name="Fulton R."/>
            <person name="Garcia A.C."/>
            <person name="Gardiner A."/>
            <person name="Garfield D.A."/>
            <person name="Garvin B.E."/>
            <person name="Gibson G."/>
            <person name="Gilbert D."/>
            <person name="Gnerre S."/>
            <person name="Godfrey J."/>
            <person name="Good R."/>
            <person name="Gotea V."/>
            <person name="Gravely B."/>
            <person name="Greenberg A.J."/>
            <person name="Griffiths-Jones S."/>
            <person name="Gross S."/>
            <person name="Guigo R."/>
            <person name="Gustafson E.A."/>
            <person name="Haerty W."/>
            <person name="Hahn M.W."/>
            <person name="Halligan D.L."/>
            <person name="Halpern A.L."/>
            <person name="Halter G.M."/>
            <person name="Han M.V."/>
            <person name="Heger A."/>
            <person name="Hillier L."/>
            <person name="Hinrichs A.S."/>
            <person name="Holmes I."/>
            <person name="Hoskins R.A."/>
            <person name="Hubisz M.J."/>
            <person name="Hultmark D."/>
            <person name="Huntley M.A."/>
            <person name="Jaffe D.B."/>
            <person name="Jagadeeshan S."/>
            <person name="Jeck W.R."/>
            <person name="Johnson J."/>
            <person name="Jones C.D."/>
            <person name="Jordan W.C."/>
            <person name="Karpen G.H."/>
            <person name="Kataoka E."/>
            <person name="Keightley P.D."/>
            <person name="Kheradpour P."/>
            <person name="Kirkness E.F."/>
            <person name="Koerich L.B."/>
            <person name="Kristiansen K."/>
            <person name="Kudrna D."/>
            <person name="Kulathinal R.J."/>
            <person name="Kumar S."/>
            <person name="Kwok R."/>
            <person name="Lander E."/>
            <person name="Langley C.H."/>
            <person name="Lapoint R."/>
            <person name="Lazzaro B.P."/>
            <person name="Lee S.J."/>
            <person name="Levesque L."/>
            <person name="Li R."/>
            <person name="Lin C.F."/>
            <person name="Lin M.F."/>
            <person name="Lindblad-Toh K."/>
            <person name="Llopart A."/>
            <person name="Long M."/>
            <person name="Low L."/>
            <person name="Lozovsky E."/>
            <person name="Lu J."/>
            <person name="Luo M."/>
            <person name="Machado C.A."/>
            <person name="Makalowski W."/>
            <person name="Marzo M."/>
            <person name="Matsuda M."/>
            <person name="Matzkin L."/>
            <person name="McAllister B."/>
            <person name="McBride C.S."/>
            <person name="McKernan B."/>
            <person name="McKernan K."/>
            <person name="Mendez-Lago M."/>
            <person name="Minx P."/>
            <person name="Mollenhauer M.U."/>
            <person name="Montooth K."/>
            <person name="Mount S.M."/>
            <person name="Mu X."/>
            <person name="Myers E."/>
            <person name="Negre B."/>
            <person name="Newfeld S."/>
            <person name="Nielsen R."/>
            <person name="Noor M.A."/>
            <person name="O'Grady P."/>
            <person name="Pachter L."/>
            <person name="Papaceit M."/>
            <person name="Parisi M.J."/>
            <person name="Parisi M."/>
            <person name="Parts L."/>
            <person name="Pedersen J.S."/>
            <person name="Pesole G."/>
            <person name="Phillippy A.M."/>
            <person name="Ponting C.P."/>
            <person name="Pop M."/>
            <person name="Porcelli D."/>
            <person name="Powell J.R."/>
            <person name="Prohaska S."/>
            <person name="Pruitt K."/>
            <person name="Puig M."/>
            <person name="Quesneville H."/>
            <person name="Ram K.R."/>
            <person name="Rand D."/>
            <person name="Rasmussen M.D."/>
            <person name="Reed L.K."/>
            <person name="Reenan R."/>
            <person name="Reily A."/>
            <person name="Remington K.A."/>
            <person name="Rieger T.T."/>
            <person name="Ritchie M.G."/>
            <person name="Robin C."/>
            <person name="Rogers Y.H."/>
            <person name="Rohde C."/>
            <person name="Rozas J."/>
            <person name="Rubenfield M.J."/>
            <person name="Ruiz A."/>
            <person name="Russo S."/>
            <person name="Salzberg S.L."/>
            <person name="Sanchez-Gracia A."/>
            <person name="Saranga D.J."/>
            <person name="Sato H."/>
            <person name="Schaeffer S.W."/>
            <person name="Schatz M.C."/>
            <person name="Schlenke T."/>
            <person name="Schwartz R."/>
            <person name="Segarra C."/>
            <person name="Singh R.S."/>
            <person name="Sirot L."/>
            <person name="Sirota M."/>
            <person name="Sisneros N.B."/>
            <person name="Smith C.D."/>
            <person name="Smith T.F."/>
            <person name="Spieth J."/>
            <person name="Stage D.E."/>
            <person name="Stark A."/>
            <person name="Stephan W."/>
            <person name="Strausberg R.L."/>
            <person name="Strempel S."/>
            <person name="Sturgill D."/>
            <person name="Sutton G."/>
            <person name="Sutton G.G."/>
            <person name="Tao W."/>
            <person name="Teichmann S."/>
            <person name="Tobari Y.N."/>
            <person name="Tomimura Y."/>
            <person name="Tsolas J.M."/>
            <person name="Valente V.L."/>
            <person name="Venter E."/>
            <person name="Venter J.C."/>
            <person name="Vicario S."/>
            <person name="Vieira F.G."/>
            <person name="Vilella A.J."/>
            <person name="Villasante A."/>
            <person name="Walenz B."/>
            <person name="Wang J."/>
            <person name="Wasserman M."/>
            <person name="Watts T."/>
            <person name="Wilson D."/>
            <person name="Wilson R.K."/>
            <person name="Wing R.A."/>
            <person name="Wolfner M.F."/>
            <person name="Wong A."/>
            <person name="Wong G.K."/>
            <person name="Wu C.I."/>
            <person name="Wu G."/>
            <person name="Yamamoto D."/>
            <person name="Yang H.P."/>
            <person name="Yang S.P."/>
            <person name="Yorke J.A."/>
            <person name="Yoshida K."/>
            <person name="Zdobnov E."/>
            <person name="Zhang P."/>
            <person name="Zhang Y."/>
            <person name="Zimin A.V."/>
            <person name="Baldwin J."/>
            <person name="Abdouelleil A."/>
            <person name="Abdulkadir J."/>
            <person name="Abebe A."/>
            <person name="Abera B."/>
            <person name="Abreu J."/>
            <person name="Acer S.C."/>
            <person name="Aftuck L."/>
            <person name="Alexander A."/>
            <person name="An P."/>
            <person name="Anderson E."/>
            <person name="Anderson S."/>
            <person name="Arachi H."/>
            <person name="Azer M."/>
            <person name="Bachantsang P."/>
            <person name="Barry A."/>
            <person name="Bayul T."/>
            <person name="Berlin A."/>
            <person name="Bessette D."/>
            <person name="Bloom T."/>
            <person name="Blye J."/>
            <person name="Boguslavskiy L."/>
            <person name="Bonnet C."/>
            <person name="Boukhgalter B."/>
            <person name="Bourzgui I."/>
            <person name="Brown A."/>
            <person name="Cahill P."/>
            <person name="Channer S."/>
            <person name="Cheshatsang Y."/>
            <person name="Chuda L."/>
            <person name="Citroen M."/>
            <person name="Collymore A."/>
            <person name="Cooke P."/>
            <person name="Costello M."/>
            <person name="D'Aco K."/>
            <person name="Daza R."/>
            <person name="De Haan G."/>
            <person name="DeGray S."/>
            <person name="DeMaso C."/>
            <person name="Dhargay N."/>
            <person name="Dooley K."/>
            <person name="Dooley E."/>
            <person name="Doricent M."/>
            <person name="Dorje P."/>
            <person name="Dorjee K."/>
            <person name="Dupes A."/>
            <person name="Elong R."/>
            <person name="Falk J."/>
            <person name="Farina A."/>
            <person name="Faro S."/>
            <person name="Ferguson D."/>
            <person name="Fisher S."/>
            <person name="Foley C.D."/>
            <person name="Franke A."/>
            <person name="Friedrich D."/>
            <person name="Gadbois L."/>
            <person name="Gearin G."/>
            <person name="Gearin C.R."/>
            <person name="Giannoukos G."/>
            <person name="Goode T."/>
            <person name="Graham J."/>
            <person name="Grandbois E."/>
            <person name="Grewal S."/>
            <person name="Gyaltsen K."/>
            <person name="Hafez N."/>
            <person name="Hagos B."/>
            <person name="Hall J."/>
            <person name="Henson C."/>
            <person name="Hollinger A."/>
            <person name="Honan T."/>
            <person name="Huard M.D."/>
            <person name="Hughes L."/>
            <person name="Hurhula B."/>
            <person name="Husby M.E."/>
            <person name="Kamat A."/>
            <person name="Kanga B."/>
            <person name="Kashin S."/>
            <person name="Khazanovich D."/>
            <person name="Kisner P."/>
            <person name="Lance K."/>
            <person name="Lara M."/>
            <person name="Lee W."/>
            <person name="Lennon N."/>
            <person name="Letendre F."/>
            <person name="LeVine R."/>
            <person name="Lipovsky A."/>
            <person name="Liu X."/>
            <person name="Liu J."/>
            <person name="Liu S."/>
            <person name="Lokyitsang T."/>
            <person name="Lokyitsang Y."/>
            <person name="Lubonja R."/>
            <person name="Lui A."/>
            <person name="MacDonald P."/>
            <person name="Magnisalis V."/>
            <person name="Maru K."/>
            <person name="Matthews C."/>
            <person name="McCusker W."/>
            <person name="McDonough S."/>
            <person name="Mehta T."/>
            <person name="Meldrim J."/>
            <person name="Meneus L."/>
            <person name="Mihai O."/>
            <person name="Mihalev A."/>
            <person name="Mihova T."/>
            <person name="Mittelman R."/>
            <person name="Mlenga V."/>
            <person name="Montmayeur A."/>
            <person name="Mulrain L."/>
            <person name="Navidi A."/>
            <person name="Naylor J."/>
            <person name="Negash T."/>
            <person name="Nguyen T."/>
            <person name="Nguyen N."/>
            <person name="Nicol R."/>
            <person name="Norbu C."/>
            <person name="Norbu N."/>
            <person name="Novod N."/>
            <person name="O'Neill B."/>
            <person name="Osman S."/>
            <person name="Markiewicz E."/>
            <person name="Oyono O.L."/>
            <person name="Patti C."/>
            <person name="Phunkhang P."/>
            <person name="Pierre F."/>
            <person name="Priest M."/>
            <person name="Raghuraman S."/>
            <person name="Rege F."/>
            <person name="Reyes R."/>
            <person name="Rise C."/>
            <person name="Rogov P."/>
            <person name="Ross K."/>
            <person name="Ryan E."/>
            <person name="Settipalli S."/>
            <person name="Shea T."/>
            <person name="Sherpa N."/>
            <person name="Shi L."/>
            <person name="Shih D."/>
            <person name="Sparrow T."/>
            <person name="Spaulding J."/>
            <person name="Stalker J."/>
            <person name="Stange-Thomann N."/>
            <person name="Stavropoulos S."/>
            <person name="Stone C."/>
            <person name="Strader C."/>
            <person name="Tesfaye S."/>
            <person name="Thomson T."/>
            <person name="Thoulutsang Y."/>
            <person name="Thoulutsang D."/>
            <person name="Topham K."/>
            <person name="Topping I."/>
            <person name="Tsamla T."/>
            <person name="Vassiliev H."/>
            <person name="Vo A."/>
            <person name="Wangchuk T."/>
            <person name="Wangdi T."/>
            <person name="Weiand M."/>
            <person name="Wilkinson J."/>
            <person name="Wilson A."/>
            <person name="Yadav S."/>
            <person name="Young G."/>
            <person name="Yu Q."/>
            <person name="Zembek L."/>
            <person name="Zhong D."/>
            <person name="Zimmer A."/>
            <person name="Zwirko Z."/>
            <person name="Jaffe D.B."/>
            <person name="Alvarez P."/>
            <person name="Brockman W."/>
            <person name="Butler J."/>
            <person name="Chin C."/>
            <person name="Gnerre S."/>
            <person name="Grabherr M."/>
            <person name="Kleber M."/>
            <person name="Mauceli E."/>
            <person name="MacCallum I."/>
        </authorList>
    </citation>
    <scope>NUCLEOTIDE SEQUENCE [LARGE SCALE GENOMIC DNA]</scope>
    <source>
        <strain evidence="2">Tucson 14030-0811.24</strain>
    </source>
</reference>